<evidence type="ECO:0000256" key="1">
    <source>
        <dbReference type="ARBA" id="ARBA00023015"/>
    </source>
</evidence>
<keyword evidence="8" id="KW-1185">Reference proteome</keyword>
<dbReference type="PROSITE" id="PS50977">
    <property type="entry name" value="HTH_TETR_2"/>
    <property type="match status" value="1"/>
</dbReference>
<dbReference type="PATRIC" id="fig|1391654.3.peg.10352"/>
<evidence type="ECO:0000256" key="5">
    <source>
        <dbReference type="SAM" id="MobiDB-lite"/>
    </source>
</evidence>
<dbReference type="InterPro" id="IPR050109">
    <property type="entry name" value="HTH-type_TetR-like_transc_reg"/>
</dbReference>
<accession>A0A0K1QCP3</accession>
<dbReference type="InterPro" id="IPR009057">
    <property type="entry name" value="Homeodomain-like_sf"/>
</dbReference>
<proteinExistence type="predicted"/>
<feature type="DNA-binding region" description="H-T-H motif" evidence="4">
    <location>
        <begin position="47"/>
        <end position="66"/>
    </location>
</feature>
<dbReference type="RefSeq" id="WP_169928477.1">
    <property type="nucleotide sequence ID" value="NZ_CP012333.1"/>
</dbReference>
<dbReference type="PANTHER" id="PTHR30055:SF238">
    <property type="entry name" value="MYCOFACTOCIN BIOSYNTHESIS TRANSCRIPTIONAL REGULATOR MFTR-RELATED"/>
    <property type="match status" value="1"/>
</dbReference>
<evidence type="ECO:0000256" key="2">
    <source>
        <dbReference type="ARBA" id="ARBA00023125"/>
    </source>
</evidence>
<keyword evidence="2 4" id="KW-0238">DNA-binding</keyword>
<feature type="domain" description="HTH tetR-type" evidence="6">
    <location>
        <begin position="24"/>
        <end position="84"/>
    </location>
</feature>
<dbReference type="Pfam" id="PF00440">
    <property type="entry name" value="TetR_N"/>
    <property type="match status" value="1"/>
</dbReference>
<dbReference type="EMBL" id="CP012333">
    <property type="protein sequence ID" value="AKV03551.1"/>
    <property type="molecule type" value="Genomic_DNA"/>
</dbReference>
<reference evidence="7 8" key="1">
    <citation type="submission" date="2015-08" db="EMBL/GenBank/DDBJ databases">
        <authorList>
            <person name="Babu N.S."/>
            <person name="Beckwith C.J."/>
            <person name="Beseler K.G."/>
            <person name="Brison A."/>
            <person name="Carone J.V."/>
            <person name="Caskin T.P."/>
            <person name="Diamond M."/>
            <person name="Durham M.E."/>
            <person name="Foxe J.M."/>
            <person name="Go M."/>
            <person name="Henderson B.A."/>
            <person name="Jones I.B."/>
            <person name="McGettigan J.A."/>
            <person name="Micheletti S.J."/>
            <person name="Nasrallah M.E."/>
            <person name="Ortiz D."/>
            <person name="Piller C.R."/>
            <person name="Privatt S.R."/>
            <person name="Schneider S.L."/>
            <person name="Sharp S."/>
            <person name="Smith T.C."/>
            <person name="Stanton J.D."/>
            <person name="Ullery H.E."/>
            <person name="Wilson R.J."/>
            <person name="Serrano M.G."/>
            <person name="Buck G."/>
            <person name="Lee V."/>
            <person name="Wang Y."/>
            <person name="Carvalho R."/>
            <person name="Voegtly L."/>
            <person name="Shi R."/>
            <person name="Duckworth R."/>
            <person name="Johnson A."/>
            <person name="Loviza R."/>
            <person name="Walstead R."/>
            <person name="Shah Z."/>
            <person name="Kiflezghi M."/>
            <person name="Wade K."/>
            <person name="Ball S.L."/>
            <person name="Bradley K.W."/>
            <person name="Asai D.J."/>
            <person name="Bowman C.A."/>
            <person name="Russell D.A."/>
            <person name="Pope W.H."/>
            <person name="Jacobs-Sera D."/>
            <person name="Hendrix R.W."/>
            <person name="Hatfull G.F."/>
        </authorList>
    </citation>
    <scope>NUCLEOTIDE SEQUENCE [LARGE SCALE GENOMIC DNA]</scope>
    <source>
        <strain evidence="7 8">DSM 27648</strain>
    </source>
</reference>
<keyword evidence="1" id="KW-0805">Transcription regulation</keyword>
<dbReference type="STRING" id="1391654.AKJ09_10214"/>
<dbReference type="GO" id="GO:0000976">
    <property type="term" value="F:transcription cis-regulatory region binding"/>
    <property type="evidence" value="ECO:0007669"/>
    <property type="project" value="TreeGrafter"/>
</dbReference>
<keyword evidence="3" id="KW-0804">Transcription</keyword>
<dbReference type="SUPFAM" id="SSF48498">
    <property type="entry name" value="Tetracyclin repressor-like, C-terminal domain"/>
    <property type="match status" value="1"/>
</dbReference>
<name>A0A0K1QCP3_9BACT</name>
<dbReference type="PANTHER" id="PTHR30055">
    <property type="entry name" value="HTH-TYPE TRANSCRIPTIONAL REGULATOR RUTR"/>
    <property type="match status" value="1"/>
</dbReference>
<gene>
    <name evidence="7" type="ORF">AKJ09_10214</name>
</gene>
<dbReference type="Gene3D" id="1.10.10.60">
    <property type="entry name" value="Homeodomain-like"/>
    <property type="match status" value="1"/>
</dbReference>
<evidence type="ECO:0000313" key="7">
    <source>
        <dbReference type="EMBL" id="AKV03551.1"/>
    </source>
</evidence>
<sequence>MQASTRPGSSTGAGPEHSDETDGPSPRDRLIQGMASALASKGYAATTIADIVRLARVSKRTFYEHFADKEACFLACYGAMSEIALFTLEQEATTDAPWRERIRRATKAYLSVLESQPGLTRALLMEIQAAGPGGLKMRREVMQRFADTLQNLVERGRKHEPAVRRLSPSMATAIVGGVHELTLLAVEEGRADRLTELADTATELVEAVLTAGR</sequence>
<dbReference type="SUPFAM" id="SSF46689">
    <property type="entry name" value="Homeodomain-like"/>
    <property type="match status" value="1"/>
</dbReference>
<dbReference type="GO" id="GO:0003700">
    <property type="term" value="F:DNA-binding transcription factor activity"/>
    <property type="evidence" value="ECO:0007669"/>
    <property type="project" value="TreeGrafter"/>
</dbReference>
<organism evidence="7 8">
    <name type="scientific">Labilithrix luteola</name>
    <dbReference type="NCBI Taxonomy" id="1391654"/>
    <lineage>
        <taxon>Bacteria</taxon>
        <taxon>Pseudomonadati</taxon>
        <taxon>Myxococcota</taxon>
        <taxon>Polyangia</taxon>
        <taxon>Polyangiales</taxon>
        <taxon>Labilitrichaceae</taxon>
        <taxon>Labilithrix</taxon>
    </lineage>
</organism>
<dbReference type="Proteomes" id="UP000064967">
    <property type="component" value="Chromosome"/>
</dbReference>
<feature type="compositionally biased region" description="Basic and acidic residues" evidence="5">
    <location>
        <begin position="16"/>
        <end position="28"/>
    </location>
</feature>
<evidence type="ECO:0000259" key="6">
    <source>
        <dbReference type="PROSITE" id="PS50977"/>
    </source>
</evidence>
<dbReference type="Gene3D" id="1.10.357.10">
    <property type="entry name" value="Tetracycline Repressor, domain 2"/>
    <property type="match status" value="1"/>
</dbReference>
<evidence type="ECO:0000256" key="4">
    <source>
        <dbReference type="PROSITE-ProRule" id="PRU00335"/>
    </source>
</evidence>
<evidence type="ECO:0000256" key="3">
    <source>
        <dbReference type="ARBA" id="ARBA00023163"/>
    </source>
</evidence>
<evidence type="ECO:0000313" key="8">
    <source>
        <dbReference type="Proteomes" id="UP000064967"/>
    </source>
</evidence>
<dbReference type="KEGG" id="llu:AKJ09_10214"/>
<dbReference type="AlphaFoldDB" id="A0A0K1QCP3"/>
<protein>
    <submittedName>
        <fullName evidence="7">Transcriptional regulator, TetR family</fullName>
    </submittedName>
</protein>
<dbReference type="InterPro" id="IPR001647">
    <property type="entry name" value="HTH_TetR"/>
</dbReference>
<feature type="region of interest" description="Disordered" evidence="5">
    <location>
        <begin position="1"/>
        <end position="28"/>
    </location>
</feature>
<feature type="compositionally biased region" description="Polar residues" evidence="5">
    <location>
        <begin position="1"/>
        <end position="12"/>
    </location>
</feature>
<dbReference type="InterPro" id="IPR036271">
    <property type="entry name" value="Tet_transcr_reg_TetR-rel_C_sf"/>
</dbReference>